<feature type="region of interest" description="Disordered" evidence="12">
    <location>
        <begin position="351"/>
        <end position="384"/>
    </location>
</feature>
<evidence type="ECO:0000256" key="2">
    <source>
        <dbReference type="ARBA" id="ARBA00004328"/>
    </source>
</evidence>
<keyword evidence="6" id="KW-0946">Virion</keyword>
<evidence type="ECO:0000313" key="14">
    <source>
        <dbReference type="EMBL" id="AIL23161.1"/>
    </source>
</evidence>
<evidence type="ECO:0000256" key="12">
    <source>
        <dbReference type="SAM" id="MobiDB-lite"/>
    </source>
</evidence>
<dbReference type="GO" id="GO:0003723">
    <property type="term" value="F:RNA binding"/>
    <property type="evidence" value="ECO:0007669"/>
    <property type="project" value="UniProtKB-KW"/>
</dbReference>
<proteinExistence type="predicted"/>
<dbReference type="GO" id="GO:0030430">
    <property type="term" value="C:host cell cytoplasm"/>
    <property type="evidence" value="ECO:0007669"/>
    <property type="project" value="UniProtKB-SubCell"/>
</dbReference>
<dbReference type="InterPro" id="IPR035961">
    <property type="entry name" value="Rhabdovirus_nucleoprotein-like"/>
</dbReference>
<keyword evidence="15" id="KW-1185">Reference proteome</keyword>
<evidence type="ECO:0000256" key="8">
    <source>
        <dbReference type="ARBA" id="ARBA00023086"/>
    </source>
</evidence>
<accession>A0A077CWF7</accession>
<evidence type="ECO:0000256" key="6">
    <source>
        <dbReference type="ARBA" id="ARBA00022844"/>
    </source>
</evidence>
<keyword evidence="8" id="KW-0543">Viral nucleoprotein</keyword>
<dbReference type="SUPFAM" id="SSF140809">
    <property type="entry name" value="Rhabdovirus nucleoprotein-like"/>
    <property type="match status" value="1"/>
</dbReference>
<dbReference type="InterPro" id="IPR023331">
    <property type="entry name" value="Rhabdovirus_ncapsid_C"/>
</dbReference>
<evidence type="ECO:0000259" key="13">
    <source>
        <dbReference type="Pfam" id="PF00945"/>
    </source>
</evidence>
<evidence type="ECO:0000256" key="5">
    <source>
        <dbReference type="ARBA" id="ARBA00022561"/>
    </source>
</evidence>
<evidence type="ECO:0000256" key="9">
    <source>
        <dbReference type="ARBA" id="ARBA00023200"/>
    </source>
</evidence>
<dbReference type="Pfam" id="PF00945">
    <property type="entry name" value="Rhabdo_ncap"/>
    <property type="match status" value="1"/>
</dbReference>
<dbReference type="GO" id="GO:1990904">
    <property type="term" value="C:ribonucleoprotein complex"/>
    <property type="evidence" value="ECO:0007669"/>
    <property type="project" value="UniProtKB-KW"/>
</dbReference>
<name>A0A077CWF7_9RHAB</name>
<evidence type="ECO:0000313" key="15">
    <source>
        <dbReference type="Proteomes" id="UP000152727"/>
    </source>
</evidence>
<dbReference type="InterPro" id="IPR023330">
    <property type="entry name" value="Rhabdovirus_ncapsid_N"/>
</dbReference>
<dbReference type="Gene3D" id="1.10.3570.10">
    <property type="entry name" value="Rhabdovirus nucleocapsid protein like domain"/>
    <property type="match status" value="1"/>
</dbReference>
<keyword evidence="7" id="KW-0694">RNA-binding</keyword>
<reference evidence="14 15" key="1">
    <citation type="submission" date="2014-06" db="EMBL/GenBank/DDBJ databases">
        <title>The first morphological and molecular isolation of the Flanders virus (Rhabdoviridae) in South America, isolated from ave (Ramphocelus carbo) captured in Acre-Brazil.</title>
        <authorList>
            <person name="Queiroz A.L.N."/>
            <person name="Medeiros D.B.A."/>
            <person name="Nunes M.R.T."/>
            <person name="Cardoso J.F."/>
            <person name="Diniz J.A.P."/>
            <person name="Tesh R.B."/>
            <person name="Vasconcelos P.F.C."/>
        </authorList>
    </citation>
    <scope>NUCLEOTIDE SEQUENCE [LARGE SCALE GENOMIC DNA]</scope>
    <source>
        <strain evidence="14">BE AN 781455</strain>
    </source>
</reference>
<dbReference type="GO" id="GO:0019013">
    <property type="term" value="C:viral nucleocapsid"/>
    <property type="evidence" value="ECO:0007669"/>
    <property type="project" value="UniProtKB-KW"/>
</dbReference>
<evidence type="ECO:0000256" key="10">
    <source>
        <dbReference type="ARBA" id="ARBA00023274"/>
    </source>
</evidence>
<organism evidence="14 15">
    <name type="scientific">Hapavirus flanders</name>
    <dbReference type="NCBI Taxonomy" id="1972612"/>
    <lineage>
        <taxon>Viruses</taxon>
        <taxon>Riboviria</taxon>
        <taxon>Orthornavirae</taxon>
        <taxon>Negarnaviricota</taxon>
        <taxon>Haploviricotina</taxon>
        <taxon>Monjiviricetes</taxon>
        <taxon>Mononegavirales</taxon>
        <taxon>Rhabdoviridae</taxon>
        <taxon>Alpharhabdovirinae</taxon>
        <taxon>Hapavirus</taxon>
    </lineage>
</organism>
<dbReference type="EMBL" id="KJ958896">
    <property type="protein sequence ID" value="AIL23161.1"/>
    <property type="molecule type" value="Viral_cRNA"/>
</dbReference>
<dbReference type="InterPro" id="IPR000448">
    <property type="entry name" value="Rhabdo_ncapsid"/>
</dbReference>
<sequence length="439" mass="50513">MKSIRNGKQIRFLAPADKVEPQYPKAFFDANGQMAPTLTIEQSSFDLKTIRGVIYDGIMKGTLRVQYVVRYLYLVCKEMTEELEADWQSHGVRIGNKGDKVNPFSMFQVVEDTSNKLDATGGTNIESDQDGWMTLYLLYIYRHSRITNVQYQTALWDRLKIQITTAHPNPGNYQTPKNIYRSWLQNKNYTKIVAGVDMFFCKFPKHDYAYLRFGTVTSRFRDCASLLALNHLKSTAKMAGEDIFAWMFLQQLEEEAYILMKEDEELDKVDSYTPYMMDMGISLKSPYSATACPSIYTWCHFIGSWLVSTRSRNARMISDAGIAELRANASIVAFVYCKNYEYQLRFTNRDDITDGADPTGNDKDDRKDDTDDDNESDTDSLESLSLLPKSKDPVEWYCYLKGLHFQTPREVLAFITAESQKMNNMRPNSIGKHLHDAYA</sequence>
<feature type="compositionally biased region" description="Basic and acidic residues" evidence="12">
    <location>
        <begin position="360"/>
        <end position="369"/>
    </location>
</feature>
<evidence type="ECO:0000256" key="3">
    <source>
        <dbReference type="ARBA" id="ARBA00014389"/>
    </source>
</evidence>
<evidence type="ECO:0000256" key="1">
    <source>
        <dbReference type="ARBA" id="ARBA00004192"/>
    </source>
</evidence>
<dbReference type="Proteomes" id="UP000152727">
    <property type="component" value="Segment"/>
</dbReference>
<feature type="domain" description="Rhabdovirus nucleocapsid" evidence="13">
    <location>
        <begin position="8"/>
        <end position="420"/>
    </location>
</feature>
<protein>
    <recommendedName>
        <fullName evidence="3">Nucleoprotein</fullName>
    </recommendedName>
    <alternativeName>
        <fullName evidence="11">Nucleocapsid protein</fullName>
    </alternativeName>
</protein>
<dbReference type="GO" id="GO:0019029">
    <property type="term" value="C:helical viral capsid"/>
    <property type="evidence" value="ECO:0007669"/>
    <property type="project" value="UniProtKB-KW"/>
</dbReference>
<comment type="subcellular location">
    <subcellularLocation>
        <location evidence="1">Host cytoplasm</location>
    </subcellularLocation>
    <subcellularLocation>
        <location evidence="2">Virion</location>
    </subcellularLocation>
</comment>
<feature type="compositionally biased region" description="Acidic residues" evidence="12">
    <location>
        <begin position="370"/>
        <end position="380"/>
    </location>
</feature>
<evidence type="ECO:0000256" key="11">
    <source>
        <dbReference type="ARBA" id="ARBA00033344"/>
    </source>
</evidence>
<evidence type="ECO:0000256" key="7">
    <source>
        <dbReference type="ARBA" id="ARBA00022884"/>
    </source>
</evidence>
<keyword evidence="10" id="KW-0687">Ribonucleoprotein</keyword>
<dbReference type="Gene3D" id="1.10.3610.10">
    <property type="entry name" value="Nucleoprotein"/>
    <property type="match status" value="1"/>
</dbReference>
<keyword evidence="4" id="KW-1139">Helical capsid protein</keyword>
<evidence type="ECO:0000256" key="4">
    <source>
        <dbReference type="ARBA" id="ARBA00022497"/>
    </source>
</evidence>
<keyword evidence="9" id="KW-1035">Host cytoplasm</keyword>
<keyword evidence="5" id="KW-0167">Capsid protein</keyword>